<protein>
    <recommendedName>
        <fullName evidence="4 9">peptidylprolyl isomerase</fullName>
        <ecNumber evidence="4 9">5.2.1.8</ecNumber>
    </recommendedName>
</protein>
<dbReference type="EC" id="5.2.1.8" evidence="4 9"/>
<comment type="caution">
    <text evidence="11">The sequence shown here is derived from an EMBL/GenBank/DDBJ whole genome shotgun (WGS) entry which is preliminary data.</text>
</comment>
<dbReference type="Gene3D" id="2.40.10.330">
    <property type="match status" value="1"/>
</dbReference>
<evidence type="ECO:0000259" key="10">
    <source>
        <dbReference type="PROSITE" id="PS50059"/>
    </source>
</evidence>
<evidence type="ECO:0000256" key="8">
    <source>
        <dbReference type="ARBA" id="ARBA00023235"/>
    </source>
</evidence>
<evidence type="ECO:0000256" key="4">
    <source>
        <dbReference type="ARBA" id="ARBA00013194"/>
    </source>
</evidence>
<organism evidence="11 12">
    <name type="scientific">Candidatus Acidifodinimicrobium mancum</name>
    <dbReference type="NCBI Taxonomy" id="2898728"/>
    <lineage>
        <taxon>Archaea</taxon>
        <taxon>Candidatus Parvarchaeota</taxon>
        <taxon>Candidatus Acidifodinimicrobiaceae</taxon>
        <taxon>Candidatus Acidifodinimicrobium</taxon>
    </lineage>
</organism>
<keyword evidence="6 9" id="KW-0697">Rotamase</keyword>
<keyword evidence="7" id="KW-0143">Chaperone</keyword>
<gene>
    <name evidence="11" type="ORF">IHE50_00095</name>
</gene>
<evidence type="ECO:0000256" key="9">
    <source>
        <dbReference type="PROSITE-ProRule" id="PRU00277"/>
    </source>
</evidence>
<dbReference type="InterPro" id="IPR001179">
    <property type="entry name" value="PPIase_FKBP_dom"/>
</dbReference>
<dbReference type="Pfam" id="PF22199">
    <property type="entry name" value="FKBP26_IF"/>
    <property type="match status" value="1"/>
</dbReference>
<evidence type="ECO:0000256" key="6">
    <source>
        <dbReference type="ARBA" id="ARBA00023110"/>
    </source>
</evidence>
<dbReference type="InterPro" id="IPR054016">
    <property type="entry name" value="FKBP26_IF"/>
</dbReference>
<evidence type="ECO:0000256" key="2">
    <source>
        <dbReference type="ARBA" id="ARBA00004496"/>
    </source>
</evidence>
<keyword evidence="5" id="KW-0963">Cytoplasm</keyword>
<dbReference type="PANTHER" id="PTHR47861">
    <property type="entry name" value="FKBP-TYPE PEPTIDYL-PROLYL CIS-TRANS ISOMERASE SLYD"/>
    <property type="match status" value="1"/>
</dbReference>
<dbReference type="SUPFAM" id="SSF54534">
    <property type="entry name" value="FKBP-like"/>
    <property type="match status" value="1"/>
</dbReference>
<comment type="similarity">
    <text evidence="3">Belongs to the FKBP-type PPIase family.</text>
</comment>
<name>A0A8T3V054_9ARCH</name>
<evidence type="ECO:0000256" key="1">
    <source>
        <dbReference type="ARBA" id="ARBA00000971"/>
    </source>
</evidence>
<dbReference type="GO" id="GO:0003755">
    <property type="term" value="F:peptidyl-prolyl cis-trans isomerase activity"/>
    <property type="evidence" value="ECO:0007669"/>
    <property type="project" value="UniProtKB-KW"/>
</dbReference>
<evidence type="ECO:0000256" key="3">
    <source>
        <dbReference type="ARBA" id="ARBA00006577"/>
    </source>
</evidence>
<sequence>MIGENDLVLINFVGRVKSTGQIIDFTYKDLAEKEKIDTSKVDLSPVLVIPSAAYTFEVISKSLIGKNEGEKYTLDLKPEEAFGKFNSKLVKTYSLDSFRENRINPSVGDMVSLDGMTATVMSVGGGRVMVNFNHPLAGKELTYDIEVFKVLTEDSEKVSAIFKHYVGKPPGKVEIKDNDVEITHDSSIEKHVADAIAADINKYVRKEFKVKITSS</sequence>
<dbReference type="InterPro" id="IPR048261">
    <property type="entry name" value="SlpA/SlyD-like_ins_sf"/>
</dbReference>
<proteinExistence type="inferred from homology"/>
<dbReference type="GO" id="GO:0005737">
    <property type="term" value="C:cytoplasm"/>
    <property type="evidence" value="ECO:0007669"/>
    <property type="project" value="UniProtKB-SubCell"/>
</dbReference>
<dbReference type="Proteomes" id="UP000763484">
    <property type="component" value="Unassembled WGS sequence"/>
</dbReference>
<comment type="subcellular location">
    <subcellularLocation>
        <location evidence="2">Cytoplasm</location>
    </subcellularLocation>
</comment>
<dbReference type="EMBL" id="JADFAQ010000003">
    <property type="protein sequence ID" value="MBE5727808.1"/>
    <property type="molecule type" value="Genomic_DNA"/>
</dbReference>
<keyword evidence="8 9" id="KW-0413">Isomerase</keyword>
<comment type="catalytic activity">
    <reaction evidence="1 9">
        <text>[protein]-peptidylproline (omega=180) = [protein]-peptidylproline (omega=0)</text>
        <dbReference type="Rhea" id="RHEA:16237"/>
        <dbReference type="Rhea" id="RHEA-COMP:10747"/>
        <dbReference type="Rhea" id="RHEA-COMP:10748"/>
        <dbReference type="ChEBI" id="CHEBI:83833"/>
        <dbReference type="ChEBI" id="CHEBI:83834"/>
        <dbReference type="EC" id="5.2.1.8"/>
    </reaction>
</comment>
<feature type="domain" description="PPIase FKBP-type" evidence="10">
    <location>
        <begin position="5"/>
        <end position="119"/>
    </location>
</feature>
<evidence type="ECO:0000313" key="12">
    <source>
        <dbReference type="Proteomes" id="UP000763484"/>
    </source>
</evidence>
<evidence type="ECO:0000256" key="7">
    <source>
        <dbReference type="ARBA" id="ARBA00023186"/>
    </source>
</evidence>
<dbReference type="AlphaFoldDB" id="A0A8T3V054"/>
<evidence type="ECO:0000256" key="5">
    <source>
        <dbReference type="ARBA" id="ARBA00022490"/>
    </source>
</evidence>
<evidence type="ECO:0000313" key="11">
    <source>
        <dbReference type="EMBL" id="MBE5727808.1"/>
    </source>
</evidence>
<dbReference type="GO" id="GO:0042026">
    <property type="term" value="P:protein refolding"/>
    <property type="evidence" value="ECO:0007669"/>
    <property type="project" value="UniProtKB-ARBA"/>
</dbReference>
<accession>A0A8T3V054</accession>
<dbReference type="PROSITE" id="PS50059">
    <property type="entry name" value="FKBP_PPIASE"/>
    <property type="match status" value="1"/>
</dbReference>
<reference evidence="11 12" key="1">
    <citation type="submission" date="2020-09" db="EMBL/GenBank/DDBJ databases">
        <title>Genomic characterization of a novel Parvarchaeota family in acid mine drainage sediments.</title>
        <authorList>
            <person name="Luo Z.-H."/>
        </authorList>
    </citation>
    <scope>NUCLEOTIDE SEQUENCE [LARGE SCALE GENOMIC DNA]</scope>
    <source>
        <strain evidence="11">TL1-5_bins.178</strain>
    </source>
</reference>
<dbReference type="PANTHER" id="PTHR47861:SF3">
    <property type="entry name" value="FKBP-TYPE PEPTIDYL-PROLYL CIS-TRANS ISOMERASE SLYD"/>
    <property type="match status" value="1"/>
</dbReference>
<dbReference type="InterPro" id="IPR046357">
    <property type="entry name" value="PPIase_dom_sf"/>
</dbReference>
<dbReference type="Gene3D" id="3.10.50.40">
    <property type="match status" value="1"/>
</dbReference>